<name>A0A918ZKP6_9ACTN</name>
<dbReference type="Proteomes" id="UP000608024">
    <property type="component" value="Unassembled WGS sequence"/>
</dbReference>
<dbReference type="EMBL" id="BNBT01000035">
    <property type="protein sequence ID" value="GHE57970.1"/>
    <property type="molecule type" value="Genomic_DNA"/>
</dbReference>
<protein>
    <submittedName>
        <fullName evidence="2">Uncharacterized protein</fullName>
    </submittedName>
</protein>
<feature type="region of interest" description="Disordered" evidence="1">
    <location>
        <begin position="146"/>
        <end position="172"/>
    </location>
</feature>
<dbReference type="RefSeq" id="WP_190136323.1">
    <property type="nucleotide sequence ID" value="NZ_BNBT01000035.1"/>
</dbReference>
<gene>
    <name evidence="2" type="ORF">GCM10018785_28930</name>
</gene>
<comment type="caution">
    <text evidence="2">The sequence shown here is derived from an EMBL/GenBank/DDBJ whole genome shotgun (WGS) entry which is preliminary data.</text>
</comment>
<reference evidence="2" key="1">
    <citation type="journal article" date="2014" name="Int. J. Syst. Evol. Microbiol.">
        <title>Complete genome sequence of Corynebacterium casei LMG S-19264T (=DSM 44701T), isolated from a smear-ripened cheese.</title>
        <authorList>
            <consortium name="US DOE Joint Genome Institute (JGI-PGF)"/>
            <person name="Walter F."/>
            <person name="Albersmeier A."/>
            <person name="Kalinowski J."/>
            <person name="Ruckert C."/>
        </authorList>
    </citation>
    <scope>NUCLEOTIDE SEQUENCE</scope>
    <source>
        <strain evidence="2">JCM 4784</strain>
    </source>
</reference>
<organism evidence="2 3">
    <name type="scientific">Streptomyces longispororuber</name>
    <dbReference type="NCBI Taxonomy" id="68230"/>
    <lineage>
        <taxon>Bacteria</taxon>
        <taxon>Bacillati</taxon>
        <taxon>Actinomycetota</taxon>
        <taxon>Actinomycetes</taxon>
        <taxon>Kitasatosporales</taxon>
        <taxon>Streptomycetaceae</taxon>
        <taxon>Streptomyces</taxon>
    </lineage>
</organism>
<proteinExistence type="predicted"/>
<evidence type="ECO:0000313" key="2">
    <source>
        <dbReference type="EMBL" id="GHE57970.1"/>
    </source>
</evidence>
<accession>A0A918ZKP6</accession>
<reference evidence="2" key="2">
    <citation type="submission" date="2020-09" db="EMBL/GenBank/DDBJ databases">
        <authorList>
            <person name="Sun Q."/>
            <person name="Ohkuma M."/>
        </authorList>
    </citation>
    <scope>NUCLEOTIDE SEQUENCE</scope>
    <source>
        <strain evidence="2">JCM 4784</strain>
    </source>
</reference>
<sequence length="212" mass="22987">MPRPTTAAQRRIIAEADPVTGRLRGTEAQLAALVRLRLAFRHPRPPHAYFLTPAGHRVREEPAEAVPETAPVETETGVFAARTGTEREAPPPGEDAAARAREVRGAWLGLVELRRMTNPGGDRERPCAWERAHRARAVAIALEAAGRTPAAPRREGYRVTESPQPDAVEVGEPTADGVRACGAVLERAGWLVSEHGDGRTGRRFLVVSARRA</sequence>
<dbReference type="AlphaFoldDB" id="A0A918ZKP6"/>
<keyword evidence="3" id="KW-1185">Reference proteome</keyword>
<evidence type="ECO:0000256" key="1">
    <source>
        <dbReference type="SAM" id="MobiDB-lite"/>
    </source>
</evidence>
<evidence type="ECO:0000313" key="3">
    <source>
        <dbReference type="Proteomes" id="UP000608024"/>
    </source>
</evidence>